<feature type="compositionally biased region" description="Basic residues" evidence="1">
    <location>
        <begin position="65"/>
        <end position="78"/>
    </location>
</feature>
<reference evidence="3" key="2">
    <citation type="submission" date="2023-06" db="EMBL/GenBank/DDBJ databases">
        <authorList>
            <consortium name="Lawrence Berkeley National Laboratory"/>
            <person name="Haridas S."/>
            <person name="Hensen N."/>
            <person name="Bonometti L."/>
            <person name="Westerberg I."/>
            <person name="Brannstrom I.O."/>
            <person name="Guillou S."/>
            <person name="Cros-Aarteil S."/>
            <person name="Calhoun S."/>
            <person name="Kuo A."/>
            <person name="Mondo S."/>
            <person name="Pangilinan J."/>
            <person name="Riley R."/>
            <person name="LaButti K."/>
            <person name="Andreopoulos B."/>
            <person name="Lipzen A."/>
            <person name="Chen C."/>
            <person name="Yanf M."/>
            <person name="Daum C."/>
            <person name="Ng V."/>
            <person name="Clum A."/>
            <person name="Steindorff A."/>
            <person name="Ohm R."/>
            <person name="Martin F."/>
            <person name="Silar P."/>
            <person name="Natvig D."/>
            <person name="Lalanne C."/>
            <person name="Gautier V."/>
            <person name="Ament-velasquez S.L."/>
            <person name="Kruys A."/>
            <person name="Hutchinson M.I."/>
            <person name="Powell A.J."/>
            <person name="Barry K."/>
            <person name="Miller A.N."/>
            <person name="Grigoriev I.V."/>
            <person name="Debuchy R."/>
            <person name="Gladieux P."/>
            <person name="Thoren M.H."/>
            <person name="Johannesson H."/>
        </authorList>
    </citation>
    <scope>NUCLEOTIDE SEQUENCE</scope>
    <source>
        <strain evidence="3">CBS 232.78</strain>
    </source>
</reference>
<keyword evidence="2" id="KW-0732">Signal</keyword>
<dbReference type="Proteomes" id="UP001285441">
    <property type="component" value="Unassembled WGS sequence"/>
</dbReference>
<comment type="caution">
    <text evidence="3">The sequence shown here is derived from an EMBL/GenBank/DDBJ whole genome shotgun (WGS) entry which is preliminary data.</text>
</comment>
<name>A0AAE0TVE2_9PEZI</name>
<organism evidence="3 4">
    <name type="scientific">Podospora didyma</name>
    <dbReference type="NCBI Taxonomy" id="330526"/>
    <lineage>
        <taxon>Eukaryota</taxon>
        <taxon>Fungi</taxon>
        <taxon>Dikarya</taxon>
        <taxon>Ascomycota</taxon>
        <taxon>Pezizomycotina</taxon>
        <taxon>Sordariomycetes</taxon>
        <taxon>Sordariomycetidae</taxon>
        <taxon>Sordariales</taxon>
        <taxon>Podosporaceae</taxon>
        <taxon>Podospora</taxon>
    </lineage>
</organism>
<feature type="region of interest" description="Disordered" evidence="1">
    <location>
        <begin position="55"/>
        <end position="78"/>
    </location>
</feature>
<evidence type="ECO:0008006" key="5">
    <source>
        <dbReference type="Google" id="ProtNLM"/>
    </source>
</evidence>
<feature type="chain" id="PRO_5042039488" description="Secreted protein" evidence="2">
    <location>
        <begin position="22"/>
        <end position="78"/>
    </location>
</feature>
<sequence>MRAAWTCFPIILSRLFSVRYSGQTTSTIHECSYMQPNAGHQQTLSAQIRNVSEASKLSPGTHAVARQRSRLARGRTVP</sequence>
<dbReference type="EMBL" id="JAULSW010000005">
    <property type="protein sequence ID" value="KAK3380977.1"/>
    <property type="molecule type" value="Genomic_DNA"/>
</dbReference>
<feature type="signal peptide" evidence="2">
    <location>
        <begin position="1"/>
        <end position="21"/>
    </location>
</feature>
<reference evidence="3" key="1">
    <citation type="journal article" date="2023" name="Mol. Phylogenet. Evol.">
        <title>Genome-scale phylogeny and comparative genomics of the fungal order Sordariales.</title>
        <authorList>
            <person name="Hensen N."/>
            <person name="Bonometti L."/>
            <person name="Westerberg I."/>
            <person name="Brannstrom I.O."/>
            <person name="Guillou S."/>
            <person name="Cros-Aarteil S."/>
            <person name="Calhoun S."/>
            <person name="Haridas S."/>
            <person name="Kuo A."/>
            <person name="Mondo S."/>
            <person name="Pangilinan J."/>
            <person name="Riley R."/>
            <person name="LaButti K."/>
            <person name="Andreopoulos B."/>
            <person name="Lipzen A."/>
            <person name="Chen C."/>
            <person name="Yan M."/>
            <person name="Daum C."/>
            <person name="Ng V."/>
            <person name="Clum A."/>
            <person name="Steindorff A."/>
            <person name="Ohm R.A."/>
            <person name="Martin F."/>
            <person name="Silar P."/>
            <person name="Natvig D.O."/>
            <person name="Lalanne C."/>
            <person name="Gautier V."/>
            <person name="Ament-Velasquez S.L."/>
            <person name="Kruys A."/>
            <person name="Hutchinson M.I."/>
            <person name="Powell A.J."/>
            <person name="Barry K."/>
            <person name="Miller A.N."/>
            <person name="Grigoriev I.V."/>
            <person name="Debuchy R."/>
            <person name="Gladieux P."/>
            <person name="Hiltunen Thoren M."/>
            <person name="Johannesson H."/>
        </authorList>
    </citation>
    <scope>NUCLEOTIDE SEQUENCE</scope>
    <source>
        <strain evidence="3">CBS 232.78</strain>
    </source>
</reference>
<evidence type="ECO:0000256" key="2">
    <source>
        <dbReference type="SAM" id="SignalP"/>
    </source>
</evidence>
<accession>A0AAE0TVE2</accession>
<proteinExistence type="predicted"/>
<keyword evidence="4" id="KW-1185">Reference proteome</keyword>
<protein>
    <recommendedName>
        <fullName evidence="5">Secreted protein</fullName>
    </recommendedName>
</protein>
<evidence type="ECO:0000256" key="1">
    <source>
        <dbReference type="SAM" id="MobiDB-lite"/>
    </source>
</evidence>
<gene>
    <name evidence="3" type="ORF">B0H63DRAFT_474697</name>
</gene>
<evidence type="ECO:0000313" key="3">
    <source>
        <dbReference type="EMBL" id="KAK3380977.1"/>
    </source>
</evidence>
<evidence type="ECO:0000313" key="4">
    <source>
        <dbReference type="Proteomes" id="UP001285441"/>
    </source>
</evidence>
<dbReference type="AlphaFoldDB" id="A0AAE0TVE2"/>